<dbReference type="EMBL" id="APAU02000257">
    <property type="protein sequence ID" value="EUB54426.1"/>
    <property type="molecule type" value="Genomic_DNA"/>
</dbReference>
<proteinExistence type="predicted"/>
<comment type="caution">
    <text evidence="1">The sequence shown here is derived from an EMBL/GenBank/DDBJ whole genome shotgun (WGS) entry which is preliminary data.</text>
</comment>
<evidence type="ECO:0000313" key="2">
    <source>
        <dbReference type="Proteomes" id="UP000019149"/>
    </source>
</evidence>
<keyword evidence="2" id="KW-1185">Reference proteome</keyword>
<dbReference type="AlphaFoldDB" id="W6U1K4"/>
<gene>
    <name evidence="1" type="ORF">EGR_10713</name>
</gene>
<reference evidence="1 2" key="1">
    <citation type="journal article" date="2013" name="Nat. Genet.">
        <title>The genome of the hydatid tapeworm Echinococcus granulosus.</title>
        <authorList>
            <person name="Zheng H."/>
            <person name="Zhang W."/>
            <person name="Zhang L."/>
            <person name="Zhang Z."/>
            <person name="Li J."/>
            <person name="Lu G."/>
            <person name="Zhu Y."/>
            <person name="Wang Y."/>
            <person name="Huang Y."/>
            <person name="Liu J."/>
            <person name="Kang H."/>
            <person name="Chen J."/>
            <person name="Wang L."/>
            <person name="Chen A."/>
            <person name="Yu S."/>
            <person name="Gao Z."/>
            <person name="Jin L."/>
            <person name="Gu W."/>
            <person name="Wang Z."/>
            <person name="Zhao L."/>
            <person name="Shi B."/>
            <person name="Wen H."/>
            <person name="Lin R."/>
            <person name="Jones M.K."/>
            <person name="Brejova B."/>
            <person name="Vinar T."/>
            <person name="Zhao G."/>
            <person name="McManus D.P."/>
            <person name="Chen Z."/>
            <person name="Zhou Y."/>
            <person name="Wang S."/>
        </authorList>
    </citation>
    <scope>NUCLEOTIDE SEQUENCE [LARGE SCALE GENOMIC DNA]</scope>
</reference>
<sequence length="108" mass="12301">MYGAWECGGATRESTPERMIREDCVYQRTLLQDCKYFTNRTVAKKGKLTQHKPEIALRKRIYAPTISKVVFESGCVVYQGSDKFHANAEVIHSLLFLSDFCSSNCITL</sequence>
<accession>W6U1K4</accession>
<evidence type="ECO:0000313" key="1">
    <source>
        <dbReference type="EMBL" id="EUB54426.1"/>
    </source>
</evidence>
<dbReference type="GeneID" id="36346428"/>
<dbReference type="RefSeq" id="XP_024345622.1">
    <property type="nucleotide sequence ID" value="XM_024499962.1"/>
</dbReference>
<dbReference type="KEGG" id="egl:EGR_10713"/>
<protein>
    <submittedName>
        <fullName evidence="1">Uncharacterized protein</fullName>
    </submittedName>
</protein>
<dbReference type="CTD" id="36346428"/>
<dbReference type="Proteomes" id="UP000019149">
    <property type="component" value="Unassembled WGS sequence"/>
</dbReference>
<organism evidence="1 2">
    <name type="scientific">Echinococcus granulosus</name>
    <name type="common">Hydatid tapeworm</name>
    <dbReference type="NCBI Taxonomy" id="6210"/>
    <lineage>
        <taxon>Eukaryota</taxon>
        <taxon>Metazoa</taxon>
        <taxon>Spiralia</taxon>
        <taxon>Lophotrochozoa</taxon>
        <taxon>Platyhelminthes</taxon>
        <taxon>Cestoda</taxon>
        <taxon>Eucestoda</taxon>
        <taxon>Cyclophyllidea</taxon>
        <taxon>Taeniidae</taxon>
        <taxon>Echinococcus</taxon>
        <taxon>Echinococcus granulosus group</taxon>
    </lineage>
</organism>
<name>W6U1K4_ECHGR</name>